<dbReference type="Proteomes" id="UP000289738">
    <property type="component" value="Chromosome B10"/>
</dbReference>
<gene>
    <name evidence="1" type="ORF">Ahy_B10g105563</name>
</gene>
<evidence type="ECO:0000313" key="2">
    <source>
        <dbReference type="Proteomes" id="UP000289738"/>
    </source>
</evidence>
<evidence type="ECO:0000313" key="1">
    <source>
        <dbReference type="EMBL" id="RYQ85920.1"/>
    </source>
</evidence>
<organism evidence="1 2">
    <name type="scientific">Arachis hypogaea</name>
    <name type="common">Peanut</name>
    <dbReference type="NCBI Taxonomy" id="3818"/>
    <lineage>
        <taxon>Eukaryota</taxon>
        <taxon>Viridiplantae</taxon>
        <taxon>Streptophyta</taxon>
        <taxon>Embryophyta</taxon>
        <taxon>Tracheophyta</taxon>
        <taxon>Spermatophyta</taxon>
        <taxon>Magnoliopsida</taxon>
        <taxon>eudicotyledons</taxon>
        <taxon>Gunneridae</taxon>
        <taxon>Pentapetalae</taxon>
        <taxon>rosids</taxon>
        <taxon>fabids</taxon>
        <taxon>Fabales</taxon>
        <taxon>Fabaceae</taxon>
        <taxon>Papilionoideae</taxon>
        <taxon>50 kb inversion clade</taxon>
        <taxon>dalbergioids sensu lato</taxon>
        <taxon>Dalbergieae</taxon>
        <taxon>Pterocarpus clade</taxon>
        <taxon>Arachis</taxon>
    </lineage>
</organism>
<protein>
    <submittedName>
        <fullName evidence="1">Uncharacterized protein</fullName>
    </submittedName>
</protein>
<name>A0A444X8A8_ARAHY</name>
<dbReference type="AlphaFoldDB" id="A0A444X8A8"/>
<accession>A0A444X8A8</accession>
<reference evidence="1 2" key="1">
    <citation type="submission" date="2019-01" db="EMBL/GenBank/DDBJ databases">
        <title>Sequencing of cultivated peanut Arachis hypogaea provides insights into genome evolution and oil improvement.</title>
        <authorList>
            <person name="Chen X."/>
        </authorList>
    </citation>
    <scope>NUCLEOTIDE SEQUENCE [LARGE SCALE GENOMIC DNA]</scope>
    <source>
        <strain evidence="2">cv. Fuhuasheng</strain>
        <tissue evidence="1">Leaves</tissue>
    </source>
</reference>
<comment type="caution">
    <text evidence="1">The sequence shown here is derived from an EMBL/GenBank/DDBJ whole genome shotgun (WGS) entry which is preliminary data.</text>
</comment>
<dbReference type="EMBL" id="SDMP01000020">
    <property type="protein sequence ID" value="RYQ85920.1"/>
    <property type="molecule type" value="Genomic_DNA"/>
</dbReference>
<proteinExistence type="predicted"/>
<sequence length="88" mass="9986">MGFSPLFHNDLPPLYECPQVIPDPNIMRATIGHPRTIRIRNTMDETDHNCPKRCGMCFQVILEDNVPISQVLLVLMKGAMHSRLPLSC</sequence>
<keyword evidence="2" id="KW-1185">Reference proteome</keyword>